<evidence type="ECO:0000256" key="5">
    <source>
        <dbReference type="SAM" id="SignalP"/>
    </source>
</evidence>
<evidence type="ECO:0000256" key="3">
    <source>
        <dbReference type="ARBA" id="ARBA00022592"/>
    </source>
</evidence>
<keyword evidence="5" id="KW-0732">Signal</keyword>
<dbReference type="AlphaFoldDB" id="A0A498BWT7"/>
<dbReference type="InterPro" id="IPR005673">
    <property type="entry name" value="ABC_phos-bd_PstS"/>
</dbReference>
<dbReference type="Proteomes" id="UP000273158">
    <property type="component" value="Unassembled WGS sequence"/>
</dbReference>
<keyword evidence="8" id="KW-1185">Reference proteome</keyword>
<dbReference type="PANTHER" id="PTHR42996">
    <property type="entry name" value="PHOSPHATE-BINDING PROTEIN PSTS"/>
    <property type="match status" value="1"/>
</dbReference>
<dbReference type="PIRSF" id="PIRSF002756">
    <property type="entry name" value="PstS"/>
    <property type="match status" value="1"/>
</dbReference>
<proteinExistence type="inferred from homology"/>
<dbReference type="CDD" id="cd13565">
    <property type="entry name" value="PBP2_PstS"/>
    <property type="match status" value="1"/>
</dbReference>
<evidence type="ECO:0000313" key="8">
    <source>
        <dbReference type="Proteomes" id="UP000273158"/>
    </source>
</evidence>
<dbReference type="RefSeq" id="WP_121059590.1">
    <property type="nucleotide sequence ID" value="NZ_RCDB01000003.1"/>
</dbReference>
<dbReference type="EMBL" id="RCDB01000003">
    <property type="protein sequence ID" value="RLK47427.1"/>
    <property type="molecule type" value="Genomic_DNA"/>
</dbReference>
<evidence type="ECO:0000256" key="1">
    <source>
        <dbReference type="ARBA" id="ARBA00008725"/>
    </source>
</evidence>
<evidence type="ECO:0000256" key="4">
    <source>
        <dbReference type="PIRNR" id="PIRNR002756"/>
    </source>
</evidence>
<dbReference type="GO" id="GO:0042301">
    <property type="term" value="F:phosphate ion binding"/>
    <property type="evidence" value="ECO:0007669"/>
    <property type="project" value="InterPro"/>
</dbReference>
<sequence length="365" mass="36681">MKLSRFAQIGALGAVAALALAGCAANEGNAAAPSGDASASTLEGTLNATGASSQDAAQQAWVAAFQIANPGVTINYQATGSGVGRDNFIAGGQSYIGSDRAFNEEEIAAGGFASCTSDAIVEVPAYISPVAVIFNLDGIDSLNLDAATIGKIFNGDITTWNDPAIAALNDGVDLPDTAISPVHRSDPSGTSDIFTGYLESVAPEAWPHEASDEWPLSSGEAAQGTAGVVAAVKGGTGTIGYADASQAGDLGTAAIQVGDEFVPFSSEAAAKLVEASPLVEGRGEGDLVFDVDPAAAPAGSYPIALVSYLIGCEAYEDEATAELVRAYFEFVVSAEGQDVAHEAAGSAPLSDTLREQINGAIALIG</sequence>
<protein>
    <recommendedName>
        <fullName evidence="4">Phosphate-binding protein</fullName>
    </recommendedName>
</protein>
<dbReference type="PANTHER" id="PTHR42996:SF1">
    <property type="entry name" value="PHOSPHATE-BINDING PROTEIN PSTS"/>
    <property type="match status" value="1"/>
</dbReference>
<dbReference type="Pfam" id="PF12849">
    <property type="entry name" value="PBP_like_2"/>
    <property type="match status" value="1"/>
</dbReference>
<gene>
    <name evidence="7" type="ORF">C7474_2006</name>
</gene>
<keyword evidence="3 4" id="KW-0592">Phosphate transport</keyword>
<evidence type="ECO:0000259" key="6">
    <source>
        <dbReference type="Pfam" id="PF12849"/>
    </source>
</evidence>
<dbReference type="PROSITE" id="PS51257">
    <property type="entry name" value="PROKAR_LIPOPROTEIN"/>
    <property type="match status" value="1"/>
</dbReference>
<organism evidence="7 8">
    <name type="scientific">Microbacterium telephonicum</name>
    <dbReference type="NCBI Taxonomy" id="1714841"/>
    <lineage>
        <taxon>Bacteria</taxon>
        <taxon>Bacillati</taxon>
        <taxon>Actinomycetota</taxon>
        <taxon>Actinomycetes</taxon>
        <taxon>Micrococcales</taxon>
        <taxon>Microbacteriaceae</taxon>
        <taxon>Microbacterium</taxon>
    </lineage>
</organism>
<feature type="domain" description="PBP" evidence="6">
    <location>
        <begin position="38"/>
        <end position="335"/>
    </location>
</feature>
<feature type="signal peptide" evidence="5">
    <location>
        <begin position="1"/>
        <end position="21"/>
    </location>
</feature>
<name>A0A498BWT7_9MICO</name>
<dbReference type="Gene3D" id="3.40.190.10">
    <property type="entry name" value="Periplasmic binding protein-like II"/>
    <property type="match status" value="2"/>
</dbReference>
<feature type="chain" id="PRO_5039195138" description="Phosphate-binding protein" evidence="5">
    <location>
        <begin position="22"/>
        <end position="365"/>
    </location>
</feature>
<keyword evidence="2 4" id="KW-0813">Transport</keyword>
<dbReference type="InterPro" id="IPR050962">
    <property type="entry name" value="Phosphate-bind_PstS"/>
</dbReference>
<dbReference type="OrthoDB" id="9801510at2"/>
<reference evidence="7 8" key="1">
    <citation type="journal article" date="2015" name="Stand. Genomic Sci.">
        <title>Genomic Encyclopedia of Bacterial and Archaeal Type Strains, Phase III: the genomes of soil and plant-associated and newly described type strains.</title>
        <authorList>
            <person name="Whitman W.B."/>
            <person name="Woyke T."/>
            <person name="Klenk H.P."/>
            <person name="Zhou Y."/>
            <person name="Lilburn T.G."/>
            <person name="Beck B.J."/>
            <person name="De Vos P."/>
            <person name="Vandamme P."/>
            <person name="Eisen J.A."/>
            <person name="Garrity G."/>
            <person name="Hugenholtz P."/>
            <person name="Kyrpides N.C."/>
        </authorList>
    </citation>
    <scope>NUCLEOTIDE SEQUENCE [LARGE SCALE GENOMIC DNA]</scope>
    <source>
        <strain evidence="7 8">S2T63</strain>
    </source>
</reference>
<dbReference type="GO" id="GO:0043190">
    <property type="term" value="C:ATP-binding cassette (ABC) transporter complex"/>
    <property type="evidence" value="ECO:0007669"/>
    <property type="project" value="InterPro"/>
</dbReference>
<accession>A0A498BWT7</accession>
<comment type="similarity">
    <text evidence="1 4">Belongs to the PstS family.</text>
</comment>
<dbReference type="SUPFAM" id="SSF53850">
    <property type="entry name" value="Periplasmic binding protein-like II"/>
    <property type="match status" value="1"/>
</dbReference>
<dbReference type="InterPro" id="IPR024370">
    <property type="entry name" value="PBP_domain"/>
</dbReference>
<evidence type="ECO:0000313" key="7">
    <source>
        <dbReference type="EMBL" id="RLK47427.1"/>
    </source>
</evidence>
<dbReference type="GO" id="GO:0035435">
    <property type="term" value="P:phosphate ion transmembrane transport"/>
    <property type="evidence" value="ECO:0007669"/>
    <property type="project" value="InterPro"/>
</dbReference>
<comment type="caution">
    <text evidence="7">The sequence shown here is derived from an EMBL/GenBank/DDBJ whole genome shotgun (WGS) entry which is preliminary data.</text>
</comment>
<evidence type="ECO:0000256" key="2">
    <source>
        <dbReference type="ARBA" id="ARBA00022448"/>
    </source>
</evidence>
<dbReference type="NCBIfam" id="TIGR00975">
    <property type="entry name" value="3a0107s03"/>
    <property type="match status" value="1"/>
</dbReference>